<feature type="compositionally biased region" description="Basic residues" evidence="1">
    <location>
        <begin position="388"/>
        <end position="398"/>
    </location>
</feature>
<reference evidence="2 3" key="1">
    <citation type="journal article" date="2019" name="Nat. Ecol. Evol.">
        <title>Megaphylogeny resolves global patterns of mushroom evolution.</title>
        <authorList>
            <person name="Varga T."/>
            <person name="Krizsan K."/>
            <person name="Foldi C."/>
            <person name="Dima B."/>
            <person name="Sanchez-Garcia M."/>
            <person name="Sanchez-Ramirez S."/>
            <person name="Szollosi G.J."/>
            <person name="Szarkandi J.G."/>
            <person name="Papp V."/>
            <person name="Albert L."/>
            <person name="Andreopoulos W."/>
            <person name="Angelini C."/>
            <person name="Antonin V."/>
            <person name="Barry K.W."/>
            <person name="Bougher N.L."/>
            <person name="Buchanan P."/>
            <person name="Buyck B."/>
            <person name="Bense V."/>
            <person name="Catcheside P."/>
            <person name="Chovatia M."/>
            <person name="Cooper J."/>
            <person name="Damon W."/>
            <person name="Desjardin D."/>
            <person name="Finy P."/>
            <person name="Geml J."/>
            <person name="Haridas S."/>
            <person name="Hughes K."/>
            <person name="Justo A."/>
            <person name="Karasinski D."/>
            <person name="Kautmanova I."/>
            <person name="Kiss B."/>
            <person name="Kocsube S."/>
            <person name="Kotiranta H."/>
            <person name="LaButti K.M."/>
            <person name="Lechner B.E."/>
            <person name="Liimatainen K."/>
            <person name="Lipzen A."/>
            <person name="Lukacs Z."/>
            <person name="Mihaltcheva S."/>
            <person name="Morgado L.N."/>
            <person name="Niskanen T."/>
            <person name="Noordeloos M.E."/>
            <person name="Ohm R.A."/>
            <person name="Ortiz-Santana B."/>
            <person name="Ovrebo C."/>
            <person name="Racz N."/>
            <person name="Riley R."/>
            <person name="Savchenko A."/>
            <person name="Shiryaev A."/>
            <person name="Soop K."/>
            <person name="Spirin V."/>
            <person name="Szebenyi C."/>
            <person name="Tomsovsky M."/>
            <person name="Tulloss R.E."/>
            <person name="Uehling J."/>
            <person name="Grigoriev I.V."/>
            <person name="Vagvolgyi C."/>
            <person name="Papp T."/>
            <person name="Martin F.M."/>
            <person name="Miettinen O."/>
            <person name="Hibbett D.S."/>
            <person name="Nagy L.G."/>
        </authorList>
    </citation>
    <scope>NUCLEOTIDE SEQUENCE [LARGE SCALE GENOMIC DNA]</scope>
    <source>
        <strain evidence="2 3">FP101781</strain>
    </source>
</reference>
<evidence type="ECO:0000313" key="2">
    <source>
        <dbReference type="EMBL" id="TEB27676.1"/>
    </source>
</evidence>
<feature type="compositionally biased region" description="Gly residues" evidence="1">
    <location>
        <begin position="516"/>
        <end position="525"/>
    </location>
</feature>
<dbReference type="EMBL" id="QPFP01000038">
    <property type="protein sequence ID" value="TEB27676.1"/>
    <property type="molecule type" value="Genomic_DNA"/>
</dbReference>
<keyword evidence="3" id="KW-1185">Reference proteome</keyword>
<feature type="compositionally biased region" description="Basic and acidic residues" evidence="1">
    <location>
        <begin position="447"/>
        <end position="456"/>
    </location>
</feature>
<evidence type="ECO:0000256" key="1">
    <source>
        <dbReference type="SAM" id="MobiDB-lite"/>
    </source>
</evidence>
<feature type="compositionally biased region" description="Basic and acidic residues" evidence="1">
    <location>
        <begin position="503"/>
        <end position="515"/>
    </location>
</feature>
<feature type="region of interest" description="Disordered" evidence="1">
    <location>
        <begin position="470"/>
        <end position="557"/>
    </location>
</feature>
<proteinExistence type="predicted"/>
<dbReference type="Proteomes" id="UP000298030">
    <property type="component" value="Unassembled WGS sequence"/>
</dbReference>
<comment type="caution">
    <text evidence="2">The sequence shown here is derived from an EMBL/GenBank/DDBJ whole genome shotgun (WGS) entry which is preliminary data.</text>
</comment>
<feature type="compositionally biased region" description="Acidic residues" evidence="1">
    <location>
        <begin position="491"/>
        <end position="502"/>
    </location>
</feature>
<protein>
    <recommendedName>
        <fullName evidence="4">JmjC domain-containing protein</fullName>
    </recommendedName>
</protein>
<dbReference type="STRING" id="71717.A0A4Y7T0K2"/>
<gene>
    <name evidence="2" type="ORF">FA13DRAFT_1794622</name>
</gene>
<feature type="region of interest" description="Disordered" evidence="1">
    <location>
        <begin position="372"/>
        <end position="456"/>
    </location>
</feature>
<dbReference type="AlphaFoldDB" id="A0A4Y7T0K2"/>
<evidence type="ECO:0008006" key="4">
    <source>
        <dbReference type="Google" id="ProtNLM"/>
    </source>
</evidence>
<dbReference type="OrthoDB" id="3125475at2759"/>
<accession>A0A4Y7T0K2</accession>
<evidence type="ECO:0000313" key="3">
    <source>
        <dbReference type="Proteomes" id="UP000298030"/>
    </source>
</evidence>
<sequence length="1173" mass="131275">MPGSLKLDETEIFKFYPWRTNFPAGDYQKTASRFKKGDDGKKVLRALAQYEADFCEGQRIHSNIHRQKAAQCTVFDLFRDRTLDKYRSPMGKVEDPVLRPVVYLMTGWKVVELMLLSKEDGAESDVQEDESEEGEPADWSCPRMSTYPFKAKVRRATSNAHAHAQMLHLPDKHWKLDDIEDTRSRCRKALQDPTDLPVDLSSIERELDSKETITSSLATTYIKSRKKRGASAIIENVHGAALCLRLLTAHGVINVESIESAFWNRLCGGEYQTLQGDEKLWLGKKLLGPLQGAVFIDPVFLLNTTGKAVGSYRPPLIQRLNKHLWDLVCDIARGTIASSQISEKLSQLLGAPCFVGATQRYKHFYRPRGNPHCTPISEVDAPAQVGSKRSRRKQAKKTKVSDPPSRMKRIKEFDNHVPSLFDKNVYNGASPEDRPIVPRGPKKARDRKNAAAERAWANERDIAAGIQAKGSRYDHGGTSSQEGATQVGELGEGDEEDQEESENEGRRESEREVKEGGGGGQGEGVGEVEVEGSEDKGSDRWGDEDEDANREIKQQVPPLKLKIRQQLSHPVLKEAEKLTAYMKGQFLPNLLNRAHLSGPTSSRVELGEQVQRTESVGNLMSVRDAFGVGRGRMPHFHANEHKAFWDALVDRFANDEQEARSLELTMSKAAWIATCPSLERQMVVIRPDKGEEEPVNPLDEFKEALRQLAPMDVPIPVYDLSVKAVSGASDSRRACTLNDVVRNSELHPRSRKAIITGKIPAGDSVCSSNRLRHLEQMIWAETNVAPDSFHDWEVSPHGCPLFLEVLAGELTVFACWDVEGNYAVNTKRPLGMEPVPPCFTLTGKRLTKGCYLIVPPSSTYVGFVTADAVWRGGSMLDWSSMLGGLVETINFTISGNFTTAFQTLDFNEVLVRAMAVFHRKIQQERNSEDDQEDPLLPPMKEQSDWVQLAAFFCRIALLNVFAVETYMGPVDSLGHLSLPWDLNRIPLPQRLSYAYARGLLQDILDSATQTQDGMRTLRDDVYLPLLCSTISRLRSDFNVRHGKRGSGVGGLGFWEPPERKAMFHTQLDAVATRAFGSTLEGRIQAQGTLGRFEMNIHLDEYDLRGSRSSNPNEELLLESGMTERDIQFFWSALCRERSGSREGSISNTEIHSKDVVMEEALFSDGEPDRMDTS</sequence>
<name>A0A4Y7T0K2_COPMI</name>
<organism evidence="2 3">
    <name type="scientific">Coprinellus micaceus</name>
    <name type="common">Glistening ink-cap mushroom</name>
    <name type="synonym">Coprinus micaceus</name>
    <dbReference type="NCBI Taxonomy" id="71717"/>
    <lineage>
        <taxon>Eukaryota</taxon>
        <taxon>Fungi</taxon>
        <taxon>Dikarya</taxon>
        <taxon>Basidiomycota</taxon>
        <taxon>Agaricomycotina</taxon>
        <taxon>Agaricomycetes</taxon>
        <taxon>Agaricomycetidae</taxon>
        <taxon>Agaricales</taxon>
        <taxon>Agaricineae</taxon>
        <taxon>Psathyrellaceae</taxon>
        <taxon>Coprinellus</taxon>
    </lineage>
</organism>